<keyword evidence="3" id="KW-0378">Hydrolase</keyword>
<dbReference type="EMBL" id="QGDI01000008">
    <property type="protein sequence ID" value="PWJ11884.1"/>
    <property type="molecule type" value="Genomic_DNA"/>
</dbReference>
<name>A0A315XXM8_RUMFL</name>
<evidence type="ECO:0000256" key="6">
    <source>
        <dbReference type="PIRSR" id="PIRSR617867-1"/>
    </source>
</evidence>
<evidence type="ECO:0000256" key="1">
    <source>
        <dbReference type="ARBA" id="ARBA00011063"/>
    </source>
</evidence>
<dbReference type="OrthoDB" id="9784339at2"/>
<dbReference type="PRINTS" id="PR00719">
    <property type="entry name" value="LMWPTPASE"/>
</dbReference>
<dbReference type="SUPFAM" id="SSF52788">
    <property type="entry name" value="Phosphotyrosine protein phosphatases I"/>
    <property type="match status" value="1"/>
</dbReference>
<keyword evidence="4" id="KW-0904">Protein phosphatase</keyword>
<dbReference type="InterPro" id="IPR036196">
    <property type="entry name" value="Ptyr_pPase_sf"/>
</dbReference>
<comment type="catalytic activity">
    <reaction evidence="5">
        <text>O-phospho-L-tyrosyl-[protein] + H2O = L-tyrosyl-[protein] + phosphate</text>
        <dbReference type="Rhea" id="RHEA:10684"/>
        <dbReference type="Rhea" id="RHEA-COMP:10136"/>
        <dbReference type="Rhea" id="RHEA-COMP:20101"/>
        <dbReference type="ChEBI" id="CHEBI:15377"/>
        <dbReference type="ChEBI" id="CHEBI:43474"/>
        <dbReference type="ChEBI" id="CHEBI:46858"/>
        <dbReference type="ChEBI" id="CHEBI:61978"/>
        <dbReference type="EC" id="3.1.3.48"/>
    </reaction>
</comment>
<dbReference type="PANTHER" id="PTHR11717">
    <property type="entry name" value="LOW MOLECULAR WEIGHT PROTEIN TYROSINE PHOSPHATASE"/>
    <property type="match status" value="1"/>
</dbReference>
<feature type="domain" description="Phosphotyrosine protein phosphatase I" evidence="7">
    <location>
        <begin position="2"/>
        <end position="147"/>
    </location>
</feature>
<dbReference type="InterPro" id="IPR050438">
    <property type="entry name" value="LMW_PTPase"/>
</dbReference>
<accession>A0A315XXM8</accession>
<evidence type="ECO:0000256" key="3">
    <source>
        <dbReference type="ARBA" id="ARBA00022801"/>
    </source>
</evidence>
<reference evidence="8 9" key="1">
    <citation type="submission" date="2018-05" db="EMBL/GenBank/DDBJ databases">
        <title>The Hungate 1000. A catalogue of reference genomes from the rumen microbiome.</title>
        <authorList>
            <person name="Kelly W."/>
        </authorList>
    </citation>
    <scope>NUCLEOTIDE SEQUENCE [LARGE SCALE GENOMIC DNA]</scope>
    <source>
        <strain evidence="8 9">SAb67</strain>
    </source>
</reference>
<sequence>MYKIMFVCHGNICRSPMAEFIMKKLAAENGLSHELYISSAATSTEELGNPVYPPARAELASHGISCQGKYAVQLKKADYNSYDLFVGMDSANIRNMNRIFGSDKDGKIYKLLTFAGRSDDVSDPWYSGDFGKAYSDIDEGCRALLEKLRTDGLV</sequence>
<feature type="active site" description="Proton donor" evidence="6">
    <location>
        <position position="123"/>
    </location>
</feature>
<evidence type="ECO:0000259" key="7">
    <source>
        <dbReference type="SMART" id="SM00226"/>
    </source>
</evidence>
<evidence type="ECO:0000256" key="4">
    <source>
        <dbReference type="ARBA" id="ARBA00022912"/>
    </source>
</evidence>
<organism evidence="8 9">
    <name type="scientific">Ruminococcus flavefaciens</name>
    <dbReference type="NCBI Taxonomy" id="1265"/>
    <lineage>
        <taxon>Bacteria</taxon>
        <taxon>Bacillati</taxon>
        <taxon>Bacillota</taxon>
        <taxon>Clostridia</taxon>
        <taxon>Eubacteriales</taxon>
        <taxon>Oscillospiraceae</taxon>
        <taxon>Ruminococcus</taxon>
    </lineage>
</organism>
<dbReference type="RefSeq" id="WP_109726904.1">
    <property type="nucleotide sequence ID" value="NZ_QGDI01000008.1"/>
</dbReference>
<evidence type="ECO:0000313" key="9">
    <source>
        <dbReference type="Proteomes" id="UP000245720"/>
    </source>
</evidence>
<comment type="similarity">
    <text evidence="1">Belongs to the low molecular weight phosphotyrosine protein phosphatase family.</text>
</comment>
<dbReference type="Gene3D" id="3.40.50.2300">
    <property type="match status" value="1"/>
</dbReference>
<dbReference type="SMART" id="SM00226">
    <property type="entry name" value="LMWPc"/>
    <property type="match status" value="1"/>
</dbReference>
<dbReference type="AlphaFoldDB" id="A0A315XXM8"/>
<comment type="caution">
    <text evidence="8">The sequence shown here is derived from an EMBL/GenBank/DDBJ whole genome shotgun (WGS) entry which is preliminary data.</text>
</comment>
<proteinExistence type="inferred from homology"/>
<feature type="active site" description="Nucleophile" evidence="6">
    <location>
        <position position="8"/>
    </location>
</feature>
<protein>
    <recommendedName>
        <fullName evidence="2">protein-tyrosine-phosphatase</fullName>
        <ecNumber evidence="2">3.1.3.48</ecNumber>
    </recommendedName>
</protein>
<dbReference type="PANTHER" id="PTHR11717:SF7">
    <property type="entry name" value="LOW MOLECULAR WEIGHT PHOSPHOTYROSINE PROTEIN PHOSPHATASE"/>
    <property type="match status" value="1"/>
</dbReference>
<dbReference type="Proteomes" id="UP000245720">
    <property type="component" value="Unassembled WGS sequence"/>
</dbReference>
<dbReference type="STRING" id="1265.SAMN02910280_1257"/>
<dbReference type="CDD" id="cd16343">
    <property type="entry name" value="LMWPTP"/>
    <property type="match status" value="1"/>
</dbReference>
<dbReference type="GO" id="GO:0004725">
    <property type="term" value="F:protein tyrosine phosphatase activity"/>
    <property type="evidence" value="ECO:0007669"/>
    <property type="project" value="UniProtKB-EC"/>
</dbReference>
<evidence type="ECO:0000256" key="5">
    <source>
        <dbReference type="ARBA" id="ARBA00051722"/>
    </source>
</evidence>
<evidence type="ECO:0000313" key="8">
    <source>
        <dbReference type="EMBL" id="PWJ11884.1"/>
    </source>
</evidence>
<dbReference type="InterPro" id="IPR017867">
    <property type="entry name" value="Tyr_phospatase_low_mol_wt"/>
</dbReference>
<feature type="active site" evidence="6">
    <location>
        <position position="14"/>
    </location>
</feature>
<dbReference type="EC" id="3.1.3.48" evidence="2"/>
<evidence type="ECO:0000256" key="2">
    <source>
        <dbReference type="ARBA" id="ARBA00013064"/>
    </source>
</evidence>
<dbReference type="InterPro" id="IPR023485">
    <property type="entry name" value="Ptyr_pPase"/>
</dbReference>
<gene>
    <name evidence="8" type="ORF">IE37_02148</name>
</gene>
<dbReference type="Pfam" id="PF01451">
    <property type="entry name" value="LMWPc"/>
    <property type="match status" value="1"/>
</dbReference>